<dbReference type="EnsemblPlants" id="AES60631">
    <property type="protein sequence ID" value="AES60631"/>
    <property type="gene ID" value="MTR_1g059430"/>
</dbReference>
<dbReference type="HOGENOM" id="CLU_2779597_0_0_1"/>
<gene>
    <name evidence="1" type="ordered locus">MTR_1g059430</name>
</gene>
<evidence type="ECO:0000313" key="2">
    <source>
        <dbReference type="EnsemblPlants" id="AES60631"/>
    </source>
</evidence>
<protein>
    <submittedName>
        <fullName evidence="1 2">Uncharacterized protein</fullName>
    </submittedName>
</protein>
<keyword evidence="3" id="KW-1185">Reference proteome</keyword>
<dbReference type="AlphaFoldDB" id="G7I9A5"/>
<evidence type="ECO:0000313" key="1">
    <source>
        <dbReference type="EMBL" id="AES60631.1"/>
    </source>
</evidence>
<reference evidence="1 3" key="2">
    <citation type="journal article" date="2014" name="BMC Genomics">
        <title>An improved genome release (version Mt4.0) for the model legume Medicago truncatula.</title>
        <authorList>
            <person name="Tang H."/>
            <person name="Krishnakumar V."/>
            <person name="Bidwell S."/>
            <person name="Rosen B."/>
            <person name="Chan A."/>
            <person name="Zhou S."/>
            <person name="Gentzbittel L."/>
            <person name="Childs K.L."/>
            <person name="Yandell M."/>
            <person name="Gundlach H."/>
            <person name="Mayer K.F."/>
            <person name="Schwartz D.C."/>
            <person name="Town C.D."/>
        </authorList>
    </citation>
    <scope>GENOME REANNOTATION</scope>
    <source>
        <strain evidence="2 3">cv. Jemalong A17</strain>
    </source>
</reference>
<sequence length="69" mass="7996">MWYQYGASSPYRYLSIIILQGIKPLSLIELKLQRGEYKAPGHQAPNNEMLMHGLDFLNILIRQPLIIVQ</sequence>
<dbReference type="Proteomes" id="UP000002051">
    <property type="component" value="Unassembled WGS sequence"/>
</dbReference>
<reference evidence="2" key="3">
    <citation type="submission" date="2015-04" db="UniProtKB">
        <authorList>
            <consortium name="EnsemblPlants"/>
        </authorList>
    </citation>
    <scope>IDENTIFICATION</scope>
    <source>
        <strain evidence="2">cv. Jemalong A17</strain>
    </source>
</reference>
<accession>G7I9A5</accession>
<proteinExistence type="predicted"/>
<dbReference type="EMBL" id="CM001217">
    <property type="protein sequence ID" value="AES60631.1"/>
    <property type="molecule type" value="Genomic_DNA"/>
</dbReference>
<evidence type="ECO:0000313" key="3">
    <source>
        <dbReference type="Proteomes" id="UP000002051"/>
    </source>
</evidence>
<reference evidence="1 3" key="1">
    <citation type="journal article" date="2011" name="Nature">
        <title>The Medicago genome provides insight into the evolution of rhizobial symbioses.</title>
        <authorList>
            <person name="Young N.D."/>
            <person name="Debelle F."/>
            <person name="Oldroyd G.E."/>
            <person name="Geurts R."/>
            <person name="Cannon S.B."/>
            <person name="Udvardi M.K."/>
            <person name="Benedito V.A."/>
            <person name="Mayer K.F."/>
            <person name="Gouzy J."/>
            <person name="Schoof H."/>
            <person name="Van de Peer Y."/>
            <person name="Proost S."/>
            <person name="Cook D.R."/>
            <person name="Meyers B.C."/>
            <person name="Spannagl M."/>
            <person name="Cheung F."/>
            <person name="De Mita S."/>
            <person name="Krishnakumar V."/>
            <person name="Gundlach H."/>
            <person name="Zhou S."/>
            <person name="Mudge J."/>
            <person name="Bharti A.K."/>
            <person name="Murray J.D."/>
            <person name="Naoumkina M.A."/>
            <person name="Rosen B."/>
            <person name="Silverstein K.A."/>
            <person name="Tang H."/>
            <person name="Rombauts S."/>
            <person name="Zhao P.X."/>
            <person name="Zhou P."/>
            <person name="Barbe V."/>
            <person name="Bardou P."/>
            <person name="Bechner M."/>
            <person name="Bellec A."/>
            <person name="Berger A."/>
            <person name="Berges H."/>
            <person name="Bidwell S."/>
            <person name="Bisseling T."/>
            <person name="Choisne N."/>
            <person name="Couloux A."/>
            <person name="Denny R."/>
            <person name="Deshpande S."/>
            <person name="Dai X."/>
            <person name="Doyle J.J."/>
            <person name="Dudez A.M."/>
            <person name="Farmer A.D."/>
            <person name="Fouteau S."/>
            <person name="Franken C."/>
            <person name="Gibelin C."/>
            <person name="Gish J."/>
            <person name="Goldstein S."/>
            <person name="Gonzalez A.J."/>
            <person name="Green P.J."/>
            <person name="Hallab A."/>
            <person name="Hartog M."/>
            <person name="Hua A."/>
            <person name="Humphray S.J."/>
            <person name="Jeong D.H."/>
            <person name="Jing Y."/>
            <person name="Jocker A."/>
            <person name="Kenton S.M."/>
            <person name="Kim D.J."/>
            <person name="Klee K."/>
            <person name="Lai H."/>
            <person name="Lang C."/>
            <person name="Lin S."/>
            <person name="Macmil S.L."/>
            <person name="Magdelenat G."/>
            <person name="Matthews L."/>
            <person name="McCorrison J."/>
            <person name="Monaghan E.L."/>
            <person name="Mun J.H."/>
            <person name="Najar F.Z."/>
            <person name="Nicholson C."/>
            <person name="Noirot C."/>
            <person name="O'Bleness M."/>
            <person name="Paule C.R."/>
            <person name="Poulain J."/>
            <person name="Prion F."/>
            <person name="Qin B."/>
            <person name="Qu C."/>
            <person name="Retzel E.F."/>
            <person name="Riddle C."/>
            <person name="Sallet E."/>
            <person name="Samain S."/>
            <person name="Samson N."/>
            <person name="Sanders I."/>
            <person name="Saurat O."/>
            <person name="Scarpelli C."/>
            <person name="Schiex T."/>
            <person name="Segurens B."/>
            <person name="Severin A.J."/>
            <person name="Sherrier D.J."/>
            <person name="Shi R."/>
            <person name="Sims S."/>
            <person name="Singer S.R."/>
            <person name="Sinharoy S."/>
            <person name="Sterck L."/>
            <person name="Viollet A."/>
            <person name="Wang B.B."/>
            <person name="Wang K."/>
            <person name="Wang M."/>
            <person name="Wang X."/>
            <person name="Warfsmann J."/>
            <person name="Weissenbach J."/>
            <person name="White D.D."/>
            <person name="White J.D."/>
            <person name="Wiley G.B."/>
            <person name="Wincker P."/>
            <person name="Xing Y."/>
            <person name="Yang L."/>
            <person name="Yao Z."/>
            <person name="Ying F."/>
            <person name="Zhai J."/>
            <person name="Zhou L."/>
            <person name="Zuber A."/>
            <person name="Denarie J."/>
            <person name="Dixon R.A."/>
            <person name="May G.D."/>
            <person name="Schwartz D.C."/>
            <person name="Rogers J."/>
            <person name="Quetier F."/>
            <person name="Town C.D."/>
            <person name="Roe B.A."/>
        </authorList>
    </citation>
    <scope>NUCLEOTIDE SEQUENCE [LARGE SCALE GENOMIC DNA]</scope>
    <source>
        <strain evidence="1">A17</strain>
        <strain evidence="2 3">cv. Jemalong A17</strain>
    </source>
</reference>
<organism evidence="1 3">
    <name type="scientific">Medicago truncatula</name>
    <name type="common">Barrel medic</name>
    <name type="synonym">Medicago tribuloides</name>
    <dbReference type="NCBI Taxonomy" id="3880"/>
    <lineage>
        <taxon>Eukaryota</taxon>
        <taxon>Viridiplantae</taxon>
        <taxon>Streptophyta</taxon>
        <taxon>Embryophyta</taxon>
        <taxon>Tracheophyta</taxon>
        <taxon>Spermatophyta</taxon>
        <taxon>Magnoliopsida</taxon>
        <taxon>eudicotyledons</taxon>
        <taxon>Gunneridae</taxon>
        <taxon>Pentapetalae</taxon>
        <taxon>rosids</taxon>
        <taxon>fabids</taxon>
        <taxon>Fabales</taxon>
        <taxon>Fabaceae</taxon>
        <taxon>Papilionoideae</taxon>
        <taxon>50 kb inversion clade</taxon>
        <taxon>NPAAA clade</taxon>
        <taxon>Hologalegina</taxon>
        <taxon>IRL clade</taxon>
        <taxon>Trifolieae</taxon>
        <taxon>Medicago</taxon>
    </lineage>
</organism>
<name>G7I9A5_MEDTR</name>
<dbReference type="PaxDb" id="3880-AES60631"/>